<organism evidence="2 3">
    <name type="scientific">Bowmanella pacifica</name>
    <dbReference type="NCBI Taxonomy" id="502051"/>
    <lineage>
        <taxon>Bacteria</taxon>
        <taxon>Pseudomonadati</taxon>
        <taxon>Pseudomonadota</taxon>
        <taxon>Gammaproteobacteria</taxon>
        <taxon>Alteromonadales</taxon>
        <taxon>Alteromonadaceae</taxon>
        <taxon>Bowmanella</taxon>
    </lineage>
</organism>
<comment type="caution">
    <text evidence="2">The sequence shown here is derived from an EMBL/GenBank/DDBJ whole genome shotgun (WGS) entry which is preliminary data.</text>
</comment>
<dbReference type="Proteomes" id="UP000606935">
    <property type="component" value="Unassembled WGS sequence"/>
</dbReference>
<evidence type="ECO:0000313" key="3">
    <source>
        <dbReference type="Proteomes" id="UP000606935"/>
    </source>
</evidence>
<dbReference type="GO" id="GO:0003700">
    <property type="term" value="F:DNA-binding transcription factor activity"/>
    <property type="evidence" value="ECO:0007669"/>
    <property type="project" value="InterPro"/>
</dbReference>
<protein>
    <submittedName>
        <fullName evidence="2">Transcriptional regulator</fullName>
    </submittedName>
</protein>
<dbReference type="Pfam" id="PF12840">
    <property type="entry name" value="HTH_20"/>
    <property type="match status" value="1"/>
</dbReference>
<dbReference type="PANTHER" id="PTHR38600:SF1">
    <property type="entry name" value="TRANSCRIPTIONAL REGULATORY PROTEIN"/>
    <property type="match status" value="1"/>
</dbReference>
<dbReference type="PRINTS" id="PR00778">
    <property type="entry name" value="HTHARSR"/>
</dbReference>
<dbReference type="CDD" id="cd00090">
    <property type="entry name" value="HTH_ARSR"/>
    <property type="match status" value="1"/>
</dbReference>
<accession>A0A918DMI6</accession>
<dbReference type="RefSeq" id="WP_188699196.1">
    <property type="nucleotide sequence ID" value="NZ_BMLS01000009.1"/>
</dbReference>
<evidence type="ECO:0000259" key="1">
    <source>
        <dbReference type="PROSITE" id="PS50987"/>
    </source>
</evidence>
<dbReference type="AlphaFoldDB" id="A0A918DMI6"/>
<keyword evidence="3" id="KW-1185">Reference proteome</keyword>
<dbReference type="PANTHER" id="PTHR38600">
    <property type="entry name" value="TRANSCRIPTIONAL REGULATORY PROTEIN"/>
    <property type="match status" value="1"/>
</dbReference>
<dbReference type="SUPFAM" id="SSF46785">
    <property type="entry name" value="Winged helix' DNA-binding domain"/>
    <property type="match status" value="1"/>
</dbReference>
<reference evidence="2" key="2">
    <citation type="submission" date="2020-09" db="EMBL/GenBank/DDBJ databases">
        <authorList>
            <person name="Sun Q."/>
            <person name="Zhou Y."/>
        </authorList>
    </citation>
    <scope>NUCLEOTIDE SEQUENCE</scope>
    <source>
        <strain evidence="2">CGMCC 1.7086</strain>
    </source>
</reference>
<dbReference type="PROSITE" id="PS50987">
    <property type="entry name" value="HTH_ARSR_2"/>
    <property type="match status" value="1"/>
</dbReference>
<reference evidence="2" key="1">
    <citation type="journal article" date="2014" name="Int. J. Syst. Evol. Microbiol.">
        <title>Complete genome sequence of Corynebacterium casei LMG S-19264T (=DSM 44701T), isolated from a smear-ripened cheese.</title>
        <authorList>
            <consortium name="US DOE Joint Genome Institute (JGI-PGF)"/>
            <person name="Walter F."/>
            <person name="Albersmeier A."/>
            <person name="Kalinowski J."/>
            <person name="Ruckert C."/>
        </authorList>
    </citation>
    <scope>NUCLEOTIDE SEQUENCE</scope>
    <source>
        <strain evidence="2">CGMCC 1.7086</strain>
    </source>
</reference>
<gene>
    <name evidence="2" type="ORF">GCM10010982_39400</name>
</gene>
<feature type="domain" description="HTH arsR-type" evidence="1">
    <location>
        <begin position="1"/>
        <end position="87"/>
    </location>
</feature>
<dbReference type="InterPro" id="IPR036390">
    <property type="entry name" value="WH_DNA-bd_sf"/>
</dbReference>
<dbReference type="InterPro" id="IPR036388">
    <property type="entry name" value="WH-like_DNA-bd_sf"/>
</dbReference>
<dbReference type="InterPro" id="IPR011991">
    <property type="entry name" value="ArsR-like_HTH"/>
</dbReference>
<dbReference type="Gene3D" id="1.10.10.10">
    <property type="entry name" value="Winged helix-like DNA-binding domain superfamily/Winged helix DNA-binding domain"/>
    <property type="match status" value="1"/>
</dbReference>
<dbReference type="EMBL" id="BMLS01000009">
    <property type="protein sequence ID" value="GGO75076.1"/>
    <property type="molecule type" value="Genomic_DNA"/>
</dbReference>
<name>A0A918DMI6_9ALTE</name>
<proteinExistence type="predicted"/>
<dbReference type="InterPro" id="IPR001845">
    <property type="entry name" value="HTH_ArsR_DNA-bd_dom"/>
</dbReference>
<dbReference type="SMART" id="SM00418">
    <property type="entry name" value="HTH_ARSR"/>
    <property type="match status" value="1"/>
</dbReference>
<sequence>MDIFTALSDPVRRQLIEALWQRGPLSIKQLGEGLPISRQAITKHLNMLVKAKLVNARYCGKERIHELNPKPMEKVALWLQPFAEQWDDRLSRLKTYLGEQHEQD</sequence>
<evidence type="ECO:0000313" key="2">
    <source>
        <dbReference type="EMBL" id="GGO75076.1"/>
    </source>
</evidence>
<dbReference type="NCBIfam" id="NF033788">
    <property type="entry name" value="HTH_metalloreg"/>
    <property type="match status" value="1"/>
</dbReference>